<sequence length="143" mass="16658">MRSTLLSSLFRTKVHLSTLLVILPYRNDLCTLNFRTRKRVCTTQSRPYLLHQDRHGISLLRIMQSRLRGALSTNLMQLPNHSLNAISFLSPFILITQWFQPTANNDDPLRSLLEHHRQIMKSSTALLLFRHRSASQRMAFSVM</sequence>
<gene>
    <name evidence="1" type="ORF">WBA_LOCUS440</name>
</gene>
<protein>
    <submittedName>
        <fullName evidence="1">Uncharacterized protein</fullName>
    </submittedName>
</protein>
<organism evidence="1 2">
    <name type="scientific">Wuchereria bancrofti</name>
    <dbReference type="NCBI Taxonomy" id="6293"/>
    <lineage>
        <taxon>Eukaryota</taxon>
        <taxon>Metazoa</taxon>
        <taxon>Ecdysozoa</taxon>
        <taxon>Nematoda</taxon>
        <taxon>Chromadorea</taxon>
        <taxon>Rhabditida</taxon>
        <taxon>Spirurina</taxon>
        <taxon>Spiruromorpha</taxon>
        <taxon>Filarioidea</taxon>
        <taxon>Onchocercidae</taxon>
        <taxon>Wuchereria</taxon>
    </lineage>
</organism>
<dbReference type="AlphaFoldDB" id="A0A3P7DTT8"/>
<dbReference type="Proteomes" id="UP000270924">
    <property type="component" value="Unassembled WGS sequence"/>
</dbReference>
<name>A0A3P7DTT8_WUCBA</name>
<dbReference type="EMBL" id="UYWW01000058">
    <property type="protein sequence ID" value="VDM07054.1"/>
    <property type="molecule type" value="Genomic_DNA"/>
</dbReference>
<accession>A0A3P7DTT8</accession>
<proteinExistence type="predicted"/>
<reference evidence="1 2" key="1">
    <citation type="submission" date="2018-11" db="EMBL/GenBank/DDBJ databases">
        <authorList>
            <consortium name="Pathogen Informatics"/>
        </authorList>
    </citation>
    <scope>NUCLEOTIDE SEQUENCE [LARGE SCALE GENOMIC DNA]</scope>
</reference>
<keyword evidence="2" id="KW-1185">Reference proteome</keyword>
<dbReference type="InParanoid" id="A0A3P7DTT8"/>
<evidence type="ECO:0000313" key="2">
    <source>
        <dbReference type="Proteomes" id="UP000270924"/>
    </source>
</evidence>
<evidence type="ECO:0000313" key="1">
    <source>
        <dbReference type="EMBL" id="VDM07054.1"/>
    </source>
</evidence>